<comment type="caution">
    <text evidence="2">The sequence shown here is derived from an EMBL/GenBank/DDBJ whole genome shotgun (WGS) entry which is preliminary data.</text>
</comment>
<dbReference type="OrthoDB" id="10611148at2759"/>
<evidence type="ECO:0000313" key="2">
    <source>
        <dbReference type="EMBL" id="CAI3981403.1"/>
    </source>
</evidence>
<accession>A0A9P1BY25</accession>
<protein>
    <submittedName>
        <fullName evidence="2">Uncharacterized protein</fullName>
    </submittedName>
</protein>
<reference evidence="2" key="1">
    <citation type="submission" date="2022-10" db="EMBL/GenBank/DDBJ databases">
        <authorList>
            <person name="Chen Y."/>
            <person name="Dougan E. K."/>
            <person name="Chan C."/>
            <person name="Rhodes N."/>
            <person name="Thang M."/>
        </authorList>
    </citation>
    <scope>NUCLEOTIDE SEQUENCE</scope>
</reference>
<proteinExistence type="predicted"/>
<feature type="region of interest" description="Disordered" evidence="1">
    <location>
        <begin position="369"/>
        <end position="399"/>
    </location>
</feature>
<gene>
    <name evidence="2" type="ORF">C1SCF055_LOCUS9196</name>
</gene>
<dbReference type="AlphaFoldDB" id="A0A9P1BY25"/>
<name>A0A9P1BY25_9DINO</name>
<sequence length="399" mass="44348">MTGVPFHDWTDSQAEHHPRPQVTRGHVDCKMHFFYLEVLLTALPVLGLREISSKHLSEAPKVPPVSRAIGSRVLDWPAEDKPWHNGGQLGMQVELAFGSWMMWPLRKAFESTALEAVKKNIVDKVGEAGVKVDVKLRPMLWSQELSGYVLPLFIGLRGISDFDDFNRENLESVKATLLQNSLEGEAGPGGVGYATDAEPMEVGDALKSVSMRNVSSFQLQLDVQFWTEPLLAKESAEEKDLPKMLWEKITGEYWRKVHDSGIDLFIASPEYTEAHLHPRVYGFGEARSYSTGGTEKCVFAPDFQISESDDGKVSFYHSEEKKVLGVRAVITVISVNENFSRLLPSVRDEMMPQLMKDLPGALGANEGQSSCTPCGWSPSDPRLSPLPHDSITCGPLPRE</sequence>
<dbReference type="Proteomes" id="UP001152797">
    <property type="component" value="Unassembled WGS sequence"/>
</dbReference>
<dbReference type="EMBL" id="CAMXCT020000630">
    <property type="protein sequence ID" value="CAL1134778.1"/>
    <property type="molecule type" value="Genomic_DNA"/>
</dbReference>
<organism evidence="2">
    <name type="scientific">Cladocopium goreaui</name>
    <dbReference type="NCBI Taxonomy" id="2562237"/>
    <lineage>
        <taxon>Eukaryota</taxon>
        <taxon>Sar</taxon>
        <taxon>Alveolata</taxon>
        <taxon>Dinophyceae</taxon>
        <taxon>Suessiales</taxon>
        <taxon>Symbiodiniaceae</taxon>
        <taxon>Cladocopium</taxon>
    </lineage>
</organism>
<feature type="region of interest" description="Disordered" evidence="1">
    <location>
        <begin position="1"/>
        <end position="21"/>
    </location>
</feature>
<keyword evidence="4" id="KW-1185">Reference proteome</keyword>
<dbReference type="EMBL" id="CAMXCT010000630">
    <property type="protein sequence ID" value="CAI3981403.1"/>
    <property type="molecule type" value="Genomic_DNA"/>
</dbReference>
<feature type="compositionally biased region" description="Basic and acidic residues" evidence="1">
    <location>
        <begin position="8"/>
        <end position="18"/>
    </location>
</feature>
<dbReference type="EMBL" id="CAMXCT030000630">
    <property type="protein sequence ID" value="CAL4768715.1"/>
    <property type="molecule type" value="Genomic_DNA"/>
</dbReference>
<reference evidence="3" key="2">
    <citation type="submission" date="2024-04" db="EMBL/GenBank/DDBJ databases">
        <authorList>
            <person name="Chen Y."/>
            <person name="Shah S."/>
            <person name="Dougan E. K."/>
            <person name="Thang M."/>
            <person name="Chan C."/>
        </authorList>
    </citation>
    <scope>NUCLEOTIDE SEQUENCE [LARGE SCALE GENOMIC DNA]</scope>
</reference>
<evidence type="ECO:0000313" key="4">
    <source>
        <dbReference type="Proteomes" id="UP001152797"/>
    </source>
</evidence>
<evidence type="ECO:0000256" key="1">
    <source>
        <dbReference type="SAM" id="MobiDB-lite"/>
    </source>
</evidence>
<evidence type="ECO:0000313" key="3">
    <source>
        <dbReference type="EMBL" id="CAL1134778.1"/>
    </source>
</evidence>